<dbReference type="InterPro" id="IPR036779">
    <property type="entry name" value="LysM_dom_sf"/>
</dbReference>
<dbReference type="Gene3D" id="3.10.350.10">
    <property type="entry name" value="LysM domain"/>
    <property type="match status" value="4"/>
</dbReference>
<feature type="domain" description="LysM" evidence="2">
    <location>
        <begin position="81"/>
        <end position="125"/>
    </location>
</feature>
<dbReference type="EMBL" id="BMHK01000003">
    <property type="protein sequence ID" value="GGB90479.1"/>
    <property type="molecule type" value="Genomic_DNA"/>
</dbReference>
<evidence type="ECO:0000259" key="2">
    <source>
        <dbReference type="PROSITE" id="PS51782"/>
    </source>
</evidence>
<dbReference type="Pfam" id="PF01551">
    <property type="entry name" value="Peptidase_M23"/>
    <property type="match status" value="1"/>
</dbReference>
<dbReference type="InterPro" id="IPR011055">
    <property type="entry name" value="Dup_hybrid_motif"/>
</dbReference>
<dbReference type="RefSeq" id="WP_188768285.1">
    <property type="nucleotide sequence ID" value="NZ_BMHK01000003.1"/>
</dbReference>
<reference evidence="3" key="1">
    <citation type="journal article" date="2014" name="Int. J. Syst. Evol. Microbiol.">
        <title>Complete genome sequence of Corynebacterium casei LMG S-19264T (=DSM 44701T), isolated from a smear-ripened cheese.</title>
        <authorList>
            <consortium name="US DOE Joint Genome Institute (JGI-PGF)"/>
            <person name="Walter F."/>
            <person name="Albersmeier A."/>
            <person name="Kalinowski J."/>
            <person name="Ruckert C."/>
        </authorList>
    </citation>
    <scope>NUCLEOTIDE SEQUENCE</scope>
    <source>
        <strain evidence="3">CGMCC 1.15095</strain>
    </source>
</reference>
<dbReference type="PROSITE" id="PS51782">
    <property type="entry name" value="LYSM"/>
    <property type="match status" value="4"/>
</dbReference>
<evidence type="ECO:0000313" key="4">
    <source>
        <dbReference type="Proteomes" id="UP000608154"/>
    </source>
</evidence>
<protein>
    <submittedName>
        <fullName evidence="3">Peptidase M23</fullName>
    </submittedName>
</protein>
<gene>
    <name evidence="3" type="ORF">GCM10011494_06020</name>
</gene>
<dbReference type="InterPro" id="IPR016047">
    <property type="entry name" value="M23ase_b-sheet_dom"/>
</dbReference>
<sequence length="405" mass="41716">MRLHVLFLAAAALTAAASPALAEGAVHVVEPGETLNGIANRAGVSPAAIARANDLDPPYVVRIGQKLSIPRDGAEPAGAGGFYEVTSGETLIGIANRSGVSAKALAEANGLEPPYIVRVGQKLRLPGKTGGSAATVRTAARTIPARASTGTPPEEETLHIVTPGETLGGIAARAKVPRVLIAEANGLAPPFTVRVGQELKIPRTRRHEVKAGDTGFSISYKYAVPWEQIATANGIDPEAPVRVGQNLLIPTLLNPPVAGIATPAATPAPVAAATASPAAVTSRFLWPVNGSIRREYSTGSNYHDGLDISAPKGAMVRAAAAGTVKFAGQEKEQFGNLVVLDHGAGWFTAYGFLSRITVKQGAKVAAGERIGLVGNTGLAKGNELHFEVRKDGKPVDPTGELPKAP</sequence>
<feature type="domain" description="LysM" evidence="2">
    <location>
        <begin position="25"/>
        <end position="69"/>
    </location>
</feature>
<keyword evidence="1" id="KW-0732">Signal</keyword>
<dbReference type="AlphaFoldDB" id="A0A916TQB6"/>
<proteinExistence type="predicted"/>
<keyword evidence="4" id="KW-1185">Reference proteome</keyword>
<dbReference type="CDD" id="cd12797">
    <property type="entry name" value="M23_peptidase"/>
    <property type="match status" value="1"/>
</dbReference>
<evidence type="ECO:0000256" key="1">
    <source>
        <dbReference type="SAM" id="SignalP"/>
    </source>
</evidence>
<dbReference type="InterPro" id="IPR018392">
    <property type="entry name" value="LysM"/>
</dbReference>
<name>A0A916TQB6_9SPHN</name>
<dbReference type="PANTHER" id="PTHR21666">
    <property type="entry name" value="PEPTIDASE-RELATED"/>
    <property type="match status" value="1"/>
</dbReference>
<reference evidence="3" key="2">
    <citation type="submission" date="2020-09" db="EMBL/GenBank/DDBJ databases">
        <authorList>
            <person name="Sun Q."/>
            <person name="Zhou Y."/>
        </authorList>
    </citation>
    <scope>NUCLEOTIDE SEQUENCE</scope>
    <source>
        <strain evidence="3">CGMCC 1.15095</strain>
    </source>
</reference>
<accession>A0A916TQB6</accession>
<organism evidence="3 4">
    <name type="scientific">Novosphingobium endophyticum</name>
    <dbReference type="NCBI Taxonomy" id="1955250"/>
    <lineage>
        <taxon>Bacteria</taxon>
        <taxon>Pseudomonadati</taxon>
        <taxon>Pseudomonadota</taxon>
        <taxon>Alphaproteobacteria</taxon>
        <taxon>Sphingomonadales</taxon>
        <taxon>Sphingomonadaceae</taxon>
        <taxon>Novosphingobium</taxon>
    </lineage>
</organism>
<dbReference type="Pfam" id="PF01476">
    <property type="entry name" value="LysM"/>
    <property type="match status" value="4"/>
</dbReference>
<feature type="chain" id="PRO_5037549943" evidence="1">
    <location>
        <begin position="23"/>
        <end position="405"/>
    </location>
</feature>
<dbReference type="SUPFAM" id="SSF51261">
    <property type="entry name" value="Duplicated hybrid motif"/>
    <property type="match status" value="1"/>
</dbReference>
<dbReference type="Proteomes" id="UP000608154">
    <property type="component" value="Unassembled WGS sequence"/>
</dbReference>
<feature type="domain" description="LysM" evidence="2">
    <location>
        <begin position="157"/>
        <end position="201"/>
    </location>
</feature>
<dbReference type="CDD" id="cd00118">
    <property type="entry name" value="LysM"/>
    <property type="match status" value="4"/>
</dbReference>
<comment type="caution">
    <text evidence="3">The sequence shown here is derived from an EMBL/GenBank/DDBJ whole genome shotgun (WGS) entry which is preliminary data.</text>
</comment>
<feature type="domain" description="LysM" evidence="2">
    <location>
        <begin position="205"/>
        <end position="249"/>
    </location>
</feature>
<dbReference type="GO" id="GO:0004222">
    <property type="term" value="F:metalloendopeptidase activity"/>
    <property type="evidence" value="ECO:0007669"/>
    <property type="project" value="TreeGrafter"/>
</dbReference>
<evidence type="ECO:0000313" key="3">
    <source>
        <dbReference type="EMBL" id="GGB90479.1"/>
    </source>
</evidence>
<dbReference type="Gene3D" id="2.70.70.10">
    <property type="entry name" value="Glucose Permease (Domain IIA)"/>
    <property type="match status" value="1"/>
</dbReference>
<dbReference type="SMART" id="SM00257">
    <property type="entry name" value="LysM"/>
    <property type="match status" value="4"/>
</dbReference>
<dbReference type="PANTHER" id="PTHR21666:SF270">
    <property type="entry name" value="MUREIN HYDROLASE ACTIVATOR ENVC"/>
    <property type="match status" value="1"/>
</dbReference>
<feature type="signal peptide" evidence="1">
    <location>
        <begin position="1"/>
        <end position="22"/>
    </location>
</feature>
<dbReference type="SUPFAM" id="SSF54106">
    <property type="entry name" value="LysM domain"/>
    <property type="match status" value="3"/>
</dbReference>
<dbReference type="InterPro" id="IPR050570">
    <property type="entry name" value="Cell_wall_metabolism_enzyme"/>
</dbReference>